<proteinExistence type="predicted"/>
<organism evidence="2 3">
    <name type="scientific">Aquatica leii</name>
    <dbReference type="NCBI Taxonomy" id="1421715"/>
    <lineage>
        <taxon>Eukaryota</taxon>
        <taxon>Metazoa</taxon>
        <taxon>Ecdysozoa</taxon>
        <taxon>Arthropoda</taxon>
        <taxon>Hexapoda</taxon>
        <taxon>Insecta</taxon>
        <taxon>Pterygota</taxon>
        <taxon>Neoptera</taxon>
        <taxon>Endopterygota</taxon>
        <taxon>Coleoptera</taxon>
        <taxon>Polyphaga</taxon>
        <taxon>Elateriformia</taxon>
        <taxon>Elateroidea</taxon>
        <taxon>Lampyridae</taxon>
        <taxon>Luciolinae</taxon>
        <taxon>Aquatica</taxon>
    </lineage>
</organism>
<keyword evidence="3" id="KW-1185">Reference proteome</keyword>
<evidence type="ECO:0000313" key="2">
    <source>
        <dbReference type="EMBL" id="KAK4887758.1"/>
    </source>
</evidence>
<reference evidence="3" key="1">
    <citation type="submission" date="2023-01" db="EMBL/GenBank/DDBJ databases">
        <title>Key to firefly adult light organ development and bioluminescence: homeobox transcription factors regulate luciferase expression and transportation to peroxisome.</title>
        <authorList>
            <person name="Fu X."/>
        </authorList>
    </citation>
    <scope>NUCLEOTIDE SEQUENCE [LARGE SCALE GENOMIC DNA]</scope>
</reference>
<comment type="caution">
    <text evidence="2">The sequence shown here is derived from an EMBL/GenBank/DDBJ whole genome shotgun (WGS) entry which is preliminary data.</text>
</comment>
<dbReference type="EMBL" id="JARPUR010000001">
    <property type="protein sequence ID" value="KAK4887758.1"/>
    <property type="molecule type" value="Genomic_DNA"/>
</dbReference>
<protein>
    <submittedName>
        <fullName evidence="2">Uncharacterized protein</fullName>
    </submittedName>
</protein>
<sequence>MAEYRARKKKETPIVVHRKHKKSDAERAKEYRARKKAKIQSADSIMEESANPEESSNAITVQVNVHHRHYSQLSASIATTSHDCVNEPETTSDLPSIHRDYPKTAAQRMAEYRARKKNETPILFQIKVTKRKLIIFKYGKMIDETDNNESNKYTQEQKIVSAVWVHERFYNDQTWTDINRNFRARFNLSPPMRATLLNWEKKLFSQGNVDDKEKCGRPLARLMHVPYVKASLEESPELSLRERAKILGLPRTTLLKILREDLDMEFEVEDEGHGSECSKRHLPYNNGRWKKRKTEDACLESESNQLY</sequence>
<dbReference type="AlphaFoldDB" id="A0AAN7SRS9"/>
<feature type="compositionally biased region" description="Basic residues" evidence="1">
    <location>
        <begin position="1"/>
        <end position="22"/>
    </location>
</feature>
<feature type="region of interest" description="Disordered" evidence="1">
    <location>
        <begin position="1"/>
        <end position="55"/>
    </location>
</feature>
<dbReference type="Proteomes" id="UP001353858">
    <property type="component" value="Unassembled WGS sequence"/>
</dbReference>
<accession>A0AAN7SRS9</accession>
<evidence type="ECO:0000313" key="3">
    <source>
        <dbReference type="Proteomes" id="UP001353858"/>
    </source>
</evidence>
<name>A0AAN7SRS9_9COLE</name>
<evidence type="ECO:0000256" key="1">
    <source>
        <dbReference type="SAM" id="MobiDB-lite"/>
    </source>
</evidence>
<gene>
    <name evidence="2" type="ORF">RN001_004029</name>
</gene>